<dbReference type="GeneID" id="54423412"/>
<evidence type="ECO:0000256" key="1">
    <source>
        <dbReference type="SAM" id="MobiDB-lite"/>
    </source>
</evidence>
<reference evidence="5" key="3">
    <citation type="submission" date="2025-04" db="UniProtKB">
        <authorList>
            <consortium name="RefSeq"/>
        </authorList>
    </citation>
    <scope>IDENTIFICATION</scope>
    <source>
        <strain evidence="5">CBS 781.70</strain>
    </source>
</reference>
<dbReference type="OrthoDB" id="3232309at2759"/>
<dbReference type="Gene3D" id="1.10.167.10">
    <property type="entry name" value="Regulator of G-protein Signalling 4, domain 2"/>
    <property type="match status" value="1"/>
</dbReference>
<dbReference type="PANTHER" id="PTHR39466">
    <property type="entry name" value="RGS DOMAIN-CONTAINING PROTEIN"/>
    <property type="match status" value="1"/>
</dbReference>
<evidence type="ECO:0000313" key="3">
    <source>
        <dbReference type="EMBL" id="KAF1812468.1"/>
    </source>
</evidence>
<evidence type="ECO:0000313" key="5">
    <source>
        <dbReference type="RefSeq" id="XP_033534099.1"/>
    </source>
</evidence>
<keyword evidence="2" id="KW-0812">Transmembrane</keyword>
<keyword evidence="4" id="KW-1185">Reference proteome</keyword>
<evidence type="ECO:0000313" key="4">
    <source>
        <dbReference type="Proteomes" id="UP000504638"/>
    </source>
</evidence>
<dbReference type="AlphaFoldDB" id="A0A6G1G381"/>
<dbReference type="RefSeq" id="XP_033534099.1">
    <property type="nucleotide sequence ID" value="XM_033682842.1"/>
</dbReference>
<feature type="transmembrane region" description="Helical" evidence="2">
    <location>
        <begin position="441"/>
        <end position="465"/>
    </location>
</feature>
<dbReference type="EMBL" id="ML975157">
    <property type="protein sequence ID" value="KAF1812468.1"/>
    <property type="molecule type" value="Genomic_DNA"/>
</dbReference>
<feature type="transmembrane region" description="Helical" evidence="2">
    <location>
        <begin position="300"/>
        <end position="320"/>
    </location>
</feature>
<gene>
    <name evidence="3 5" type="ORF">P152DRAFT_514115</name>
</gene>
<proteinExistence type="predicted"/>
<keyword evidence="2" id="KW-1133">Transmembrane helix</keyword>
<dbReference type="Proteomes" id="UP000504638">
    <property type="component" value="Unplaced"/>
</dbReference>
<sequence>MVLSLSYRRPSYVSSPVDSIDASKKRKPINESIDSRSPLVRGIPDALSFDKIINDGTCPPCTLRDFLNYLKYVERSAENLQFFLWFKAYIQRFSALPESEKVLSPEWTAQQAEAEDAAYKATVATTARKTNISPDAALAFDSTIFAIVPTMGAGCSAVNPFNPPSHSPVHGAEDSTSSEYNENVSGNSAAPSRTSIYRKTEAAYGEADVKLQPFTVQPFREEITRIITIYIADDAPRQLNLSGRERAALLNALKVTTHPTVFREVLATVEWSLRCQAHPNFILWSIYNGNPPRITFARGLGVGGIVGGIICGMVLALSSAGKAWRVFSFVGFFIGIATSIAAWKGMCVVLHGMHHRHLRPWELFGDAELYEPMVAAGVVEVKAASEKRLGISSVSLTSSYSNSYEDEPWVAKYEKRTVVRKVFDREVWIKEPALRQIQDTIFLQAIVGGLIIGGAATGIFCAVPTGEYF</sequence>
<evidence type="ECO:0000256" key="2">
    <source>
        <dbReference type="SAM" id="Phobius"/>
    </source>
</evidence>
<name>A0A6G1G381_9PEZI</name>
<dbReference type="InterPro" id="IPR036305">
    <property type="entry name" value="RGS_sf"/>
</dbReference>
<accession>A0A6G1G381</accession>
<reference evidence="3 5" key="1">
    <citation type="submission" date="2020-01" db="EMBL/GenBank/DDBJ databases">
        <authorList>
            <consortium name="DOE Joint Genome Institute"/>
            <person name="Haridas S."/>
            <person name="Albert R."/>
            <person name="Binder M."/>
            <person name="Bloem J."/>
            <person name="Labutti K."/>
            <person name="Salamov A."/>
            <person name="Andreopoulos B."/>
            <person name="Baker S.E."/>
            <person name="Barry K."/>
            <person name="Bills G."/>
            <person name="Bluhm B.H."/>
            <person name="Cannon C."/>
            <person name="Castanera R."/>
            <person name="Culley D.E."/>
            <person name="Daum C."/>
            <person name="Ezra D."/>
            <person name="Gonzalez J.B."/>
            <person name="Henrissat B."/>
            <person name="Kuo A."/>
            <person name="Liang C."/>
            <person name="Lipzen A."/>
            <person name="Lutzoni F."/>
            <person name="Magnuson J."/>
            <person name="Mondo S."/>
            <person name="Nolan M."/>
            <person name="Ohm R."/>
            <person name="Pangilinan J."/>
            <person name="Park H.-J."/>
            <person name="Ramirez L."/>
            <person name="Alfaro M."/>
            <person name="Sun H."/>
            <person name="Tritt A."/>
            <person name="Yoshinaga Y."/>
            <person name="Zwiers L.-H."/>
            <person name="Turgeon B.G."/>
            <person name="Goodwin S.B."/>
            <person name="Spatafora J.W."/>
            <person name="Crous P.W."/>
            <person name="Grigoriev I.V."/>
        </authorList>
    </citation>
    <scope>NUCLEOTIDE SEQUENCE</scope>
    <source>
        <strain evidence="3 5">CBS 781.70</strain>
    </source>
</reference>
<feature type="compositionally biased region" description="Polar residues" evidence="1">
    <location>
        <begin position="174"/>
        <end position="192"/>
    </location>
</feature>
<feature type="transmembrane region" description="Helical" evidence="2">
    <location>
        <begin position="326"/>
        <end position="350"/>
    </location>
</feature>
<dbReference type="InterPro" id="IPR044926">
    <property type="entry name" value="RGS_subdomain_2"/>
</dbReference>
<protein>
    <recommendedName>
        <fullName evidence="6">RGS domain-containing protein</fullName>
    </recommendedName>
</protein>
<feature type="region of interest" description="Disordered" evidence="1">
    <location>
        <begin position="164"/>
        <end position="192"/>
    </location>
</feature>
<keyword evidence="2" id="KW-0472">Membrane</keyword>
<evidence type="ECO:0008006" key="6">
    <source>
        <dbReference type="Google" id="ProtNLM"/>
    </source>
</evidence>
<dbReference type="PANTHER" id="PTHR39466:SF1">
    <property type="entry name" value="RGS DOMAIN-CONTAINING PROTEIN"/>
    <property type="match status" value="1"/>
</dbReference>
<dbReference type="SUPFAM" id="SSF48097">
    <property type="entry name" value="Regulator of G-protein signaling, RGS"/>
    <property type="match status" value="1"/>
</dbReference>
<reference evidence="5" key="2">
    <citation type="submission" date="2020-04" db="EMBL/GenBank/DDBJ databases">
        <authorList>
            <consortium name="NCBI Genome Project"/>
        </authorList>
    </citation>
    <scope>NUCLEOTIDE SEQUENCE</scope>
    <source>
        <strain evidence="5">CBS 781.70</strain>
    </source>
</reference>
<organism evidence="3">
    <name type="scientific">Eremomyces bilateralis CBS 781.70</name>
    <dbReference type="NCBI Taxonomy" id="1392243"/>
    <lineage>
        <taxon>Eukaryota</taxon>
        <taxon>Fungi</taxon>
        <taxon>Dikarya</taxon>
        <taxon>Ascomycota</taxon>
        <taxon>Pezizomycotina</taxon>
        <taxon>Dothideomycetes</taxon>
        <taxon>Dothideomycetes incertae sedis</taxon>
        <taxon>Eremomycetales</taxon>
        <taxon>Eremomycetaceae</taxon>
        <taxon>Eremomyces</taxon>
    </lineage>
</organism>